<feature type="compositionally biased region" description="Low complexity" evidence="1">
    <location>
        <begin position="122"/>
        <end position="131"/>
    </location>
</feature>
<gene>
    <name evidence="2" type="ORF">F0562_010066</name>
</gene>
<proteinExistence type="predicted"/>
<reference evidence="2 3" key="1">
    <citation type="submission" date="2019-09" db="EMBL/GenBank/DDBJ databases">
        <title>A chromosome-level genome assembly of the Chinese tupelo Nyssa sinensis.</title>
        <authorList>
            <person name="Yang X."/>
            <person name="Kang M."/>
            <person name="Yang Y."/>
            <person name="Xiong H."/>
            <person name="Wang M."/>
            <person name="Zhang Z."/>
            <person name="Wang Z."/>
            <person name="Wu H."/>
            <person name="Ma T."/>
            <person name="Liu J."/>
            <person name="Xi Z."/>
        </authorList>
    </citation>
    <scope>NUCLEOTIDE SEQUENCE [LARGE SCALE GENOMIC DNA]</scope>
    <source>
        <strain evidence="2">J267</strain>
        <tissue evidence="2">Leaf</tissue>
    </source>
</reference>
<feature type="region of interest" description="Disordered" evidence="1">
    <location>
        <begin position="108"/>
        <end position="131"/>
    </location>
</feature>
<evidence type="ECO:0000313" key="3">
    <source>
        <dbReference type="Proteomes" id="UP000325577"/>
    </source>
</evidence>
<dbReference type="OrthoDB" id="1748464at2759"/>
<accession>A0A5J4ZXT7</accession>
<name>A0A5J4ZXT7_9ASTE</name>
<dbReference type="AlphaFoldDB" id="A0A5J4ZXT7"/>
<evidence type="ECO:0000256" key="1">
    <source>
        <dbReference type="SAM" id="MobiDB-lite"/>
    </source>
</evidence>
<protein>
    <submittedName>
        <fullName evidence="2">Uncharacterized protein</fullName>
    </submittedName>
</protein>
<evidence type="ECO:0000313" key="2">
    <source>
        <dbReference type="EMBL" id="KAA8523643.1"/>
    </source>
</evidence>
<sequence>MNLYKLKGVFLKVYKCEGQKQKNRKEELLVAILLLSSFISPNPSDKEYRSCEVATEIERENEERSAPSDAMDILCNTEWPIDACHDDQNTPAPSFSCALPRRFLHPQTPSLPPNLQGVINNSDPSSTSLLPLSTHSLYKSPISQ</sequence>
<dbReference type="Proteomes" id="UP000325577">
    <property type="component" value="Linkage Group LG4"/>
</dbReference>
<organism evidence="2 3">
    <name type="scientific">Nyssa sinensis</name>
    <dbReference type="NCBI Taxonomy" id="561372"/>
    <lineage>
        <taxon>Eukaryota</taxon>
        <taxon>Viridiplantae</taxon>
        <taxon>Streptophyta</taxon>
        <taxon>Embryophyta</taxon>
        <taxon>Tracheophyta</taxon>
        <taxon>Spermatophyta</taxon>
        <taxon>Magnoliopsida</taxon>
        <taxon>eudicotyledons</taxon>
        <taxon>Gunneridae</taxon>
        <taxon>Pentapetalae</taxon>
        <taxon>asterids</taxon>
        <taxon>Cornales</taxon>
        <taxon>Nyssaceae</taxon>
        <taxon>Nyssa</taxon>
    </lineage>
</organism>
<keyword evidence="3" id="KW-1185">Reference proteome</keyword>
<dbReference type="EMBL" id="CM018047">
    <property type="protein sequence ID" value="KAA8523643.1"/>
    <property type="molecule type" value="Genomic_DNA"/>
</dbReference>